<dbReference type="EMBL" id="JAXCEI010000013">
    <property type="protein sequence ID" value="MFA1542573.1"/>
    <property type="molecule type" value="Genomic_DNA"/>
</dbReference>
<keyword evidence="3" id="KW-1185">Reference proteome</keyword>
<reference evidence="2 3" key="1">
    <citation type="submission" date="2023-11" db="EMBL/GenBank/DDBJ databases">
        <title>Actinomadura monticuli sp. nov., isolated from volcanic ash.</title>
        <authorList>
            <person name="Lee S.D."/>
            <person name="Yang H."/>
            <person name="Kim I.S."/>
        </authorList>
    </citation>
    <scope>NUCLEOTIDE SEQUENCE [LARGE SCALE GENOMIC DNA]</scope>
    <source>
        <strain evidence="2 3">DLS-62</strain>
    </source>
</reference>
<keyword evidence="1" id="KW-0812">Transmembrane</keyword>
<dbReference type="RefSeq" id="WP_371952879.1">
    <property type="nucleotide sequence ID" value="NZ_JAXCEI010000013.1"/>
</dbReference>
<evidence type="ECO:0000313" key="3">
    <source>
        <dbReference type="Proteomes" id="UP001569963"/>
    </source>
</evidence>
<organism evidence="2 3">
    <name type="scientific">Actinomadura monticuli</name>
    <dbReference type="NCBI Taxonomy" id="3097367"/>
    <lineage>
        <taxon>Bacteria</taxon>
        <taxon>Bacillati</taxon>
        <taxon>Actinomycetota</taxon>
        <taxon>Actinomycetes</taxon>
        <taxon>Streptosporangiales</taxon>
        <taxon>Thermomonosporaceae</taxon>
        <taxon>Actinomadura</taxon>
    </lineage>
</organism>
<keyword evidence="1" id="KW-0472">Membrane</keyword>
<keyword evidence="1" id="KW-1133">Transmembrane helix</keyword>
<accession>A0ABV4QHE0</accession>
<dbReference type="Proteomes" id="UP001569963">
    <property type="component" value="Unassembled WGS sequence"/>
</dbReference>
<feature type="transmembrane region" description="Helical" evidence="1">
    <location>
        <begin position="21"/>
        <end position="40"/>
    </location>
</feature>
<protein>
    <submittedName>
        <fullName evidence="2">Uncharacterized protein</fullName>
    </submittedName>
</protein>
<feature type="transmembrane region" description="Helical" evidence="1">
    <location>
        <begin position="212"/>
        <end position="236"/>
    </location>
</feature>
<feature type="transmembrane region" description="Helical" evidence="1">
    <location>
        <begin position="135"/>
        <end position="161"/>
    </location>
</feature>
<feature type="transmembrane region" description="Helical" evidence="1">
    <location>
        <begin position="248"/>
        <end position="270"/>
    </location>
</feature>
<evidence type="ECO:0000256" key="1">
    <source>
        <dbReference type="SAM" id="Phobius"/>
    </source>
</evidence>
<evidence type="ECO:0000313" key="2">
    <source>
        <dbReference type="EMBL" id="MFA1542573.1"/>
    </source>
</evidence>
<gene>
    <name evidence="2" type="ORF">SM611_26845</name>
</gene>
<comment type="caution">
    <text evidence="2">The sequence shown here is derived from an EMBL/GenBank/DDBJ whole genome shotgun (WGS) entry which is preliminary data.</text>
</comment>
<sequence>MSGRREVDRTAKRYVRTKAGQFAVVQLLIGMALLMVWPFAFGFMVEEVTAAGRAARGEGVPGTFIARSETCGRGGCTWYGPFTTGGLFQPTAERVELRGDGDHSVHAGEAVPALDVGSGRFVHMRGGSPEWGLPFTAAVLAAITGGLGAGLNGMVLWGVYWTRASPASRRRQARERGRSALRGLADRDRWVWSARPGRSTTRVTMARSKRRTLAGAAGVLAIVSALPLFGLIWVVFNEETTRAELIAGLWSPLFAVVFVGVAIQTLRLVLLRPRMWVTDDEIVLWDALLLWKVLRIPRSAIAAVRCRDESRPCRIEEGVAQLTPFWEELNLVLRMRDDISLPARRLRWGNWFWVMLTLRDLNPQTGMPQRGRLVRGLCLRVQEPRRAAIDLDRWLAEDETPPPPEIALVENALNGTVRTHRGAGGARVKIKGRLPRPVLAEFVNEGAGTLRAWLRRTEFGRGIPVMVCGPGESPATTVLDDRLLSGKELTKRFLHVEAEGQWTVTISGPQRARGFTGSTTGTGPEVLRYQGPAGIAVVTCPGGQAHQVHLHAPDLAAVAGCDPVASTDGFSERESRPSRSTFAVPAQALIRVRTAGADWRIDVTPLQQADVDDLAQAGEQGHDTGHVQPFEHSIAGDRTAVVRYLGPPGPVLFRGGDAFGLLHLRVTLTPARTLALPGGDTVVQLRPHTLLQVTGGPGAWSLEETAPP</sequence>
<name>A0ABV4QHE0_9ACTN</name>
<proteinExistence type="predicted"/>